<proteinExistence type="predicted"/>
<accession>A0ACC4AUW1</accession>
<dbReference type="Proteomes" id="UP000309997">
    <property type="component" value="Unassembled WGS sequence"/>
</dbReference>
<gene>
    <name evidence="1" type="ORF">D5086_029865</name>
</gene>
<organism evidence="1 2">
    <name type="scientific">Populus alba</name>
    <name type="common">White poplar</name>
    <dbReference type="NCBI Taxonomy" id="43335"/>
    <lineage>
        <taxon>Eukaryota</taxon>
        <taxon>Viridiplantae</taxon>
        <taxon>Streptophyta</taxon>
        <taxon>Embryophyta</taxon>
        <taxon>Tracheophyta</taxon>
        <taxon>Spermatophyta</taxon>
        <taxon>Magnoliopsida</taxon>
        <taxon>eudicotyledons</taxon>
        <taxon>Gunneridae</taxon>
        <taxon>Pentapetalae</taxon>
        <taxon>rosids</taxon>
        <taxon>fabids</taxon>
        <taxon>Malpighiales</taxon>
        <taxon>Salicaceae</taxon>
        <taxon>Saliceae</taxon>
        <taxon>Populus</taxon>
    </lineage>
</organism>
<evidence type="ECO:0000313" key="1">
    <source>
        <dbReference type="EMBL" id="KAL3569975.1"/>
    </source>
</evidence>
<name>A0ACC4AUW1_POPAL</name>
<protein>
    <submittedName>
        <fullName evidence="1">Uncharacterized protein</fullName>
    </submittedName>
</protein>
<comment type="caution">
    <text evidence="1">The sequence shown here is derived from an EMBL/GenBank/DDBJ whole genome shotgun (WGS) entry which is preliminary data.</text>
</comment>
<evidence type="ECO:0000313" key="2">
    <source>
        <dbReference type="Proteomes" id="UP000309997"/>
    </source>
</evidence>
<dbReference type="EMBL" id="RCHU02000016">
    <property type="protein sequence ID" value="KAL3569975.1"/>
    <property type="molecule type" value="Genomic_DNA"/>
</dbReference>
<reference evidence="1 2" key="1">
    <citation type="journal article" date="2024" name="Plant Biotechnol. J.">
        <title>Genome and CRISPR/Cas9 system of a widespread forest tree (Populus alba) in the world.</title>
        <authorList>
            <person name="Liu Y.J."/>
            <person name="Jiang P.F."/>
            <person name="Han X.M."/>
            <person name="Li X.Y."/>
            <person name="Wang H.M."/>
            <person name="Wang Y.J."/>
            <person name="Wang X.X."/>
            <person name="Zeng Q.Y."/>
        </authorList>
    </citation>
    <scope>NUCLEOTIDE SEQUENCE [LARGE SCALE GENOMIC DNA]</scope>
    <source>
        <strain evidence="2">cv. PAL-ZL1</strain>
    </source>
</reference>
<sequence>MIDDLADSNNSLCGKNKKVALELKQKGNGSYLTAEYASALESYSQALRVAPMDAVDMDKNLVATLFLNRASLFHKIGFLTESLRDCKRAIQISPTYAKAWYRRGKANVDLGNFKDAVNDFNNAKSFELSLDGKRHIETELNIILERQKSTSRMAVQENENCFGHFDEPHQLKLSQVSTPDKGRGMASQCDIPQASLVHKEEPYALIILKSCRETHCHYCLNQLRADTVPCTSCTIPLYCSEHCQIQAGGEPFSNFQDKIGTKETHSHSHGENKFALCSDSNPIECFPEHKHECLGVNWPVILPSDIVLAGRILVKSTSQRCSTKSNALCELGLSHSYTQITPESKLELHIYAIVLLCCLQHSFSVELPINGVSLSQTIILISQIRVNSMAIVRMKSVDDPPDHFRKLTSVGDALTSSLEQVPVGQAIYKAASLFNHSCLPNIHAYFLSRTLFIRTTEYVSTGCPLELSYGPQVGQSDCEDRLRYLADKYSFQCQCRGCSQLNLSDLVLNAFCCVNHNCAGVVLESTIINEETRKLNNFPRALEKQKLDSHLQGHKLNIVDINDVASLALKFNNSSLHIHPGFCLHCGSHRDLDASHKAINKAWSYIKRLQEAIISKDITGTTLLDASRALGILRSTLHAYNKSVAEAEDNLAQAFCLVRDFQSAREHCKESIKILQTLYDPDHIVIGYELVKLASIQLSLDDPAAVDSTNHLGLIFARYFGPHVDFIVPYQQFLKRVAHRAADSTLAPCSIVLSVAFETSPAPILDLFLYVADVGRIHLIFSDTDPSDAAALQSLKRQWQNTPPSWGQSPDPCGAPWEGVTCSNSRITALGLSTMNLKGKLSGDIGGLTELRSLDLSFNTNLTGSLTPRLGDLLKLNILILAGCGFSGSIPDELGNLAELSFLALNSNNFSGGIPPSLGKLSKLYWLDLADNQLTGPIPISKNTTPGLDLLLNAKHFHFNKNQLSGSIPPELFSSDMVLIHVLFDGNQLEGNIPSTLGLVQTLEVLRLDRNALSGKVPKNLNNLSSLNELNLAHNKLIGPLPNLTKMDALNYVDLSNNSFYSSEAPDWFSTLPSLTTLVIEHGSLQGTLPSKVFSFPQIQQVLLRNNALNGSFNMGDSISTQLQLVDLQNNQISSVTLTADYTNTLILVGNPVCTALSDTNYCQLQQQSTRPYSTSLANCGSKMCPPEQKLSPQSCECAYPYEGTLYFRAPSFRELSNVNMFHSLEMSLWGKLGLTPGSVFLQDPFFNVDDYLQVQVALFPPSDKYFNRSEIQSIGFDLTNQTYKPPKDFGPYYFIASPYPFPDASRGSSMSTGVVVGIGIGCGLLVMSLVGVGIYAIRQKKRAEKAIGLSKPFASWAPSGKDSGGVPQLKGARWFSYEELKRCTYNFTESNEIGFGGYGKVYRGMLSDGQVVAIKRAQQGSMQGGLEFKTEIELLSRVHHKNLVGLVGFCFEQGEQMLVYEYMPNGTLRECLSGIHAQYSTLAMQLIAAKQPIEKGKYIVREVRMAMDRNDEEHYGLKQIMDPGLRNMGGNLVGFGRFLELAMQCVEESATERPTMSEVVKAIEMILQNDGVNTNSTTSASSSATDFGASRGGGPLRHPYNHDVVAAKNKVDVVDNINNNNAFDYSGGYTLSAKVEPK</sequence>
<keyword evidence="2" id="KW-1185">Reference proteome</keyword>